<evidence type="ECO:0000256" key="3">
    <source>
        <dbReference type="ARBA" id="ARBA00023027"/>
    </source>
</evidence>
<dbReference type="EMBL" id="BAABIV010000013">
    <property type="protein sequence ID" value="GAA4990568.1"/>
    <property type="molecule type" value="Genomic_DNA"/>
</dbReference>
<keyword evidence="6" id="KW-1185">Reference proteome</keyword>
<dbReference type="InterPro" id="IPR036291">
    <property type="entry name" value="NAD(P)-bd_dom_sf"/>
</dbReference>
<keyword evidence="2" id="KW-0560">Oxidoreductase</keyword>
<dbReference type="SUPFAM" id="SSF52283">
    <property type="entry name" value="Formate/glycerate dehydrogenase catalytic domain-like"/>
    <property type="match status" value="1"/>
</dbReference>
<dbReference type="Pfam" id="PF02826">
    <property type="entry name" value="2-Hacid_dh_C"/>
    <property type="match status" value="1"/>
</dbReference>
<dbReference type="Gene3D" id="3.40.50.720">
    <property type="entry name" value="NAD(P)-binding Rossmann-like Domain"/>
    <property type="match status" value="2"/>
</dbReference>
<evidence type="ECO:0000313" key="5">
    <source>
        <dbReference type="EMBL" id="GAA4990568.1"/>
    </source>
</evidence>
<dbReference type="Proteomes" id="UP001500610">
    <property type="component" value="Unassembled WGS sequence"/>
</dbReference>
<evidence type="ECO:0000259" key="4">
    <source>
        <dbReference type="Pfam" id="PF02826"/>
    </source>
</evidence>
<sequence length="338" mass="36121">MNRFTPRRITVALPDSTRNDLFSKESWERLERCGDVRITPGGGTLTDPRAADVLADTDVLVTGWGTTTHGRSLRRLAPRLAALVHTAGSVRTLVDDADLADGLAVSSQADGNARPVAEYTLAMILLSGKAVFAVQHAYRTHRAPRDAAELLRGRGLYGLRVGVIGASRVGRRVLELLSPFDVEILLHDPLTSAAEAERLGARSVSLDELMARCPVVTLHAPLLETTRGMITARHLGLLPDGATFINTARGALVDQGALVAELTGGRIHAVLDVTEPEVPEGTSPLWDLPNVVLTPHSAGSAGNEVRRLGEGAVREVERLALGQPLAHAIGRDRFSRTA</sequence>
<proteinExistence type="inferred from homology"/>
<dbReference type="InterPro" id="IPR006140">
    <property type="entry name" value="D-isomer_DH_NAD-bd"/>
</dbReference>
<feature type="domain" description="D-isomer specific 2-hydroxyacid dehydrogenase NAD-binding" evidence="4">
    <location>
        <begin position="122"/>
        <end position="298"/>
    </location>
</feature>
<gene>
    <name evidence="5" type="ORF">GCM10023257_33650</name>
</gene>
<comment type="similarity">
    <text evidence="1">Belongs to the D-isomer specific 2-hydroxyacid dehydrogenase family.</text>
</comment>
<keyword evidence="3" id="KW-0520">NAD</keyword>
<protein>
    <submittedName>
        <fullName evidence="5">Hydroxyacid dehydrogenase</fullName>
    </submittedName>
</protein>
<organism evidence="5 6">
    <name type="scientific">Streptomyces hyderabadensis</name>
    <dbReference type="NCBI Taxonomy" id="598549"/>
    <lineage>
        <taxon>Bacteria</taxon>
        <taxon>Bacillati</taxon>
        <taxon>Actinomycetota</taxon>
        <taxon>Actinomycetes</taxon>
        <taxon>Kitasatosporales</taxon>
        <taxon>Streptomycetaceae</taxon>
        <taxon>Streptomyces</taxon>
    </lineage>
</organism>
<dbReference type="PANTHER" id="PTHR42789:SF1">
    <property type="entry name" value="D-ISOMER SPECIFIC 2-HYDROXYACID DEHYDROGENASE FAMILY PROTEIN (AFU_ORTHOLOGUE AFUA_6G10090)"/>
    <property type="match status" value="1"/>
</dbReference>
<accession>A0ABP9I7R4</accession>
<dbReference type="PANTHER" id="PTHR42789">
    <property type="entry name" value="D-ISOMER SPECIFIC 2-HYDROXYACID DEHYDROGENASE FAMILY PROTEIN (AFU_ORTHOLOGUE AFUA_6G10090)"/>
    <property type="match status" value="1"/>
</dbReference>
<dbReference type="CDD" id="cd12167">
    <property type="entry name" value="2-Hacid_dh_8"/>
    <property type="match status" value="1"/>
</dbReference>
<evidence type="ECO:0000256" key="2">
    <source>
        <dbReference type="ARBA" id="ARBA00023002"/>
    </source>
</evidence>
<name>A0ABP9I7R4_9ACTN</name>
<dbReference type="InterPro" id="IPR050857">
    <property type="entry name" value="D-2-hydroxyacid_DH"/>
</dbReference>
<evidence type="ECO:0000313" key="6">
    <source>
        <dbReference type="Proteomes" id="UP001500610"/>
    </source>
</evidence>
<comment type="caution">
    <text evidence="5">The sequence shown here is derived from an EMBL/GenBank/DDBJ whole genome shotgun (WGS) entry which is preliminary data.</text>
</comment>
<evidence type="ECO:0000256" key="1">
    <source>
        <dbReference type="ARBA" id="ARBA00005854"/>
    </source>
</evidence>
<dbReference type="SUPFAM" id="SSF51735">
    <property type="entry name" value="NAD(P)-binding Rossmann-fold domains"/>
    <property type="match status" value="1"/>
</dbReference>
<reference evidence="6" key="1">
    <citation type="journal article" date="2019" name="Int. J. Syst. Evol. Microbiol.">
        <title>The Global Catalogue of Microorganisms (GCM) 10K type strain sequencing project: providing services to taxonomists for standard genome sequencing and annotation.</title>
        <authorList>
            <consortium name="The Broad Institute Genomics Platform"/>
            <consortium name="The Broad Institute Genome Sequencing Center for Infectious Disease"/>
            <person name="Wu L."/>
            <person name="Ma J."/>
        </authorList>
    </citation>
    <scope>NUCLEOTIDE SEQUENCE [LARGE SCALE GENOMIC DNA]</scope>
    <source>
        <strain evidence="6">JCM 17657</strain>
    </source>
</reference>
<dbReference type="RefSeq" id="WP_226027792.1">
    <property type="nucleotide sequence ID" value="NZ_BAABIV010000013.1"/>
</dbReference>